<dbReference type="EMBL" id="PKKO01000003">
    <property type="protein sequence ID" value="PKY72582.1"/>
    <property type="molecule type" value="Genomic_DNA"/>
</dbReference>
<feature type="transmembrane region" description="Helical" evidence="1">
    <location>
        <begin position="274"/>
        <end position="297"/>
    </location>
</feature>
<evidence type="ECO:0000256" key="1">
    <source>
        <dbReference type="SAM" id="Phobius"/>
    </source>
</evidence>
<organism evidence="2 3">
    <name type="scientific">Winkia neuii</name>
    <dbReference type="NCBI Taxonomy" id="33007"/>
    <lineage>
        <taxon>Bacteria</taxon>
        <taxon>Bacillati</taxon>
        <taxon>Actinomycetota</taxon>
        <taxon>Actinomycetes</taxon>
        <taxon>Actinomycetales</taxon>
        <taxon>Actinomycetaceae</taxon>
        <taxon>Winkia</taxon>
    </lineage>
</organism>
<feature type="transmembrane region" description="Helical" evidence="1">
    <location>
        <begin position="95"/>
        <end position="124"/>
    </location>
</feature>
<proteinExistence type="predicted"/>
<feature type="transmembrane region" description="Helical" evidence="1">
    <location>
        <begin position="217"/>
        <end position="236"/>
    </location>
</feature>
<accession>A0A2I1INB5</accession>
<keyword evidence="1" id="KW-1133">Transmembrane helix</keyword>
<keyword evidence="1" id="KW-0812">Transmembrane</keyword>
<dbReference type="STRING" id="33007.HMPREF3198_00372"/>
<dbReference type="AlphaFoldDB" id="A0A2I1INB5"/>
<comment type="caution">
    <text evidence="2">The sequence shown here is derived from an EMBL/GenBank/DDBJ whole genome shotgun (WGS) entry which is preliminary data.</text>
</comment>
<feature type="transmembrane region" description="Helical" evidence="1">
    <location>
        <begin position="191"/>
        <end position="210"/>
    </location>
</feature>
<evidence type="ECO:0000313" key="3">
    <source>
        <dbReference type="Proteomes" id="UP000235122"/>
    </source>
</evidence>
<reference evidence="2 3" key="1">
    <citation type="submission" date="2017-12" db="EMBL/GenBank/DDBJ databases">
        <title>Phylogenetic diversity of female urinary microbiome.</title>
        <authorList>
            <person name="Thomas-White K."/>
            <person name="Wolfe A.J."/>
        </authorList>
    </citation>
    <scope>NUCLEOTIDE SEQUENCE [LARGE SCALE GENOMIC DNA]</scope>
    <source>
        <strain evidence="2 3">UMB0402</strain>
    </source>
</reference>
<keyword evidence="3" id="KW-1185">Reference proteome</keyword>
<feature type="transmembrane region" description="Helical" evidence="1">
    <location>
        <begin position="50"/>
        <end position="75"/>
    </location>
</feature>
<feature type="transmembrane region" description="Helical" evidence="1">
    <location>
        <begin position="242"/>
        <end position="262"/>
    </location>
</feature>
<name>A0A2I1INB5_9ACTO</name>
<dbReference type="PROSITE" id="PS51257">
    <property type="entry name" value="PROKAR_LIPOPROTEIN"/>
    <property type="match status" value="1"/>
</dbReference>
<protein>
    <submittedName>
        <fullName evidence="2">Uncharacterized protein</fullName>
    </submittedName>
</protein>
<gene>
    <name evidence="2" type="ORF">CYJ19_07005</name>
</gene>
<keyword evidence="1" id="KW-0472">Membrane</keyword>
<sequence>MIVGRQMDARRPGKLNLTPLSGGALMAACFGEVQRKAASKIGGARCSWRVVSAWIVVLAFVAVAGCAAQSIYTVHSGDVGADAWYVGLLPFDRQYGSVVLIFLTLFFTPILGALVAFVASWFLIGLGFNKASAAAGMFGSLSFGEGVGHELGIYLLLREIRTGNRQNKFYDPVKSRAVQINASSSIFSDPWVIWMAVGVAVAAIVGAYLLHRHQMSVFQLILTGMSGLFLLGFVIYRGQYLGILLVAVAILLMFLLPVEIMAVQMLIDTRYPAICGAGSATVLFAELGAIFTLTALVCS</sequence>
<evidence type="ECO:0000313" key="2">
    <source>
        <dbReference type="EMBL" id="PKY72582.1"/>
    </source>
</evidence>
<dbReference type="Proteomes" id="UP000235122">
    <property type="component" value="Unassembled WGS sequence"/>
</dbReference>